<sequence length="104" mass="10708">MIVVLPACNAKAGQDGTDLGRARRQGGPTDARVPLAHVADMLGTQFPKAKEVLLQAKDGLSAFAAFTKDADACYRAAALELFPLAVRQSDGGRVGAGGVDLLGE</sequence>
<name>A0A7U9KQ20_9ACTN</name>
<evidence type="ECO:0000313" key="1">
    <source>
        <dbReference type="EMBL" id="GCD32717.1"/>
    </source>
</evidence>
<reference evidence="1 2" key="1">
    <citation type="submission" date="2018-11" db="EMBL/GenBank/DDBJ databases">
        <title>Whole genome sequence of Streptomyces chrestomyceticus NBRC 13444(T).</title>
        <authorList>
            <person name="Komaki H."/>
            <person name="Tamura T."/>
        </authorList>
    </citation>
    <scope>NUCLEOTIDE SEQUENCE [LARGE SCALE GENOMIC DNA]</scope>
    <source>
        <strain evidence="1 2">NBRC 13444</strain>
    </source>
</reference>
<proteinExistence type="predicted"/>
<dbReference type="AlphaFoldDB" id="A0A7U9KQ20"/>
<accession>A0A7U9KQ20</accession>
<comment type="caution">
    <text evidence="1">The sequence shown here is derived from an EMBL/GenBank/DDBJ whole genome shotgun (WGS) entry which is preliminary data.</text>
</comment>
<dbReference type="RefSeq" id="WP_125043318.1">
    <property type="nucleotide sequence ID" value="NZ_BHZC01000001.1"/>
</dbReference>
<gene>
    <name evidence="1" type="ORF">OEIGOIKO_00434</name>
</gene>
<protein>
    <submittedName>
        <fullName evidence="1">Uncharacterized protein</fullName>
    </submittedName>
</protein>
<dbReference type="OrthoDB" id="9793302at2"/>
<dbReference type="Proteomes" id="UP000287830">
    <property type="component" value="Unassembled WGS sequence"/>
</dbReference>
<evidence type="ECO:0000313" key="2">
    <source>
        <dbReference type="Proteomes" id="UP000287830"/>
    </source>
</evidence>
<dbReference type="EMBL" id="BHZC01000001">
    <property type="protein sequence ID" value="GCD32717.1"/>
    <property type="molecule type" value="Genomic_DNA"/>
</dbReference>
<dbReference type="GeneID" id="95619512"/>
<organism evidence="1 2">
    <name type="scientific">Streptomyces chrestomyceticus JCM 4735</name>
    <dbReference type="NCBI Taxonomy" id="1306181"/>
    <lineage>
        <taxon>Bacteria</taxon>
        <taxon>Bacillati</taxon>
        <taxon>Actinomycetota</taxon>
        <taxon>Actinomycetes</taxon>
        <taxon>Kitasatosporales</taxon>
        <taxon>Streptomycetaceae</taxon>
        <taxon>Streptomyces</taxon>
    </lineage>
</organism>